<dbReference type="GO" id="GO:0004335">
    <property type="term" value="F:galactokinase activity"/>
    <property type="evidence" value="ECO:0007669"/>
    <property type="project" value="UniProtKB-UniRule"/>
</dbReference>
<dbReference type="GO" id="GO:0006012">
    <property type="term" value="P:galactose metabolic process"/>
    <property type="evidence" value="ECO:0007669"/>
    <property type="project" value="UniProtKB-UniRule"/>
</dbReference>
<evidence type="ECO:0000256" key="2">
    <source>
        <dbReference type="ARBA" id="ARBA00022490"/>
    </source>
</evidence>
<keyword evidence="7" id="KW-0067">ATP-binding</keyword>
<keyword evidence="9" id="KW-0299">Galactose metabolism</keyword>
<dbReference type="Pfam" id="PF00288">
    <property type="entry name" value="GHMP_kinases_N"/>
    <property type="match status" value="1"/>
</dbReference>
<dbReference type="EMBL" id="FNSN01000003">
    <property type="protein sequence ID" value="SEC45876.1"/>
    <property type="molecule type" value="Genomic_DNA"/>
</dbReference>
<keyword evidence="3" id="KW-0808">Transferase</keyword>
<evidence type="ECO:0000313" key="15">
    <source>
        <dbReference type="EMBL" id="SEC45876.1"/>
    </source>
</evidence>
<feature type="domain" description="GHMP kinase N-terminal" evidence="12">
    <location>
        <begin position="117"/>
        <end position="203"/>
    </location>
</feature>
<dbReference type="Gene3D" id="3.30.70.890">
    <property type="entry name" value="GHMP kinase, C-terminal domain"/>
    <property type="match status" value="1"/>
</dbReference>
<evidence type="ECO:0000259" key="12">
    <source>
        <dbReference type="Pfam" id="PF00288"/>
    </source>
</evidence>
<dbReference type="Gene3D" id="3.30.230.10">
    <property type="match status" value="1"/>
</dbReference>
<dbReference type="STRING" id="156980.SAMN04489745_2922"/>
<name>A0A1H4SNT3_9MICC</name>
<dbReference type="PRINTS" id="PR00959">
    <property type="entry name" value="MEVGALKINASE"/>
</dbReference>
<dbReference type="SUPFAM" id="SSF54211">
    <property type="entry name" value="Ribosomal protein S5 domain 2-like"/>
    <property type="match status" value="1"/>
</dbReference>
<dbReference type="GO" id="GO:0005524">
    <property type="term" value="F:ATP binding"/>
    <property type="evidence" value="ECO:0007669"/>
    <property type="project" value="UniProtKB-UniRule"/>
</dbReference>
<accession>A0A1H4SNT3</accession>
<dbReference type="PRINTS" id="PR00473">
    <property type="entry name" value="GALCTOKINASE"/>
</dbReference>
<dbReference type="InterPro" id="IPR013750">
    <property type="entry name" value="GHMP_kinase_C_dom"/>
</dbReference>
<evidence type="ECO:0000313" key="16">
    <source>
        <dbReference type="Proteomes" id="UP000182652"/>
    </source>
</evidence>
<dbReference type="Proteomes" id="UP000182652">
    <property type="component" value="Unassembled WGS sequence"/>
</dbReference>
<evidence type="ECO:0000256" key="10">
    <source>
        <dbReference type="ARBA" id="ARBA00023277"/>
    </source>
</evidence>
<evidence type="ECO:0000256" key="5">
    <source>
        <dbReference type="ARBA" id="ARBA00022741"/>
    </source>
</evidence>
<organism evidence="15 16">
    <name type="scientific">Arthrobacter woluwensis</name>
    <dbReference type="NCBI Taxonomy" id="156980"/>
    <lineage>
        <taxon>Bacteria</taxon>
        <taxon>Bacillati</taxon>
        <taxon>Actinomycetota</taxon>
        <taxon>Actinomycetes</taxon>
        <taxon>Micrococcales</taxon>
        <taxon>Micrococcaceae</taxon>
        <taxon>Arthrobacter</taxon>
    </lineage>
</organism>
<comment type="similarity">
    <text evidence="1">Belongs to the GHMP kinase family. GalK subfamily.</text>
</comment>
<dbReference type="Pfam" id="PF10509">
    <property type="entry name" value="GalKase_gal_bdg"/>
    <property type="match status" value="1"/>
</dbReference>
<keyword evidence="16" id="KW-1185">Reference proteome</keyword>
<feature type="domain" description="GHMP kinase C-terminal" evidence="13">
    <location>
        <begin position="312"/>
        <end position="379"/>
    </location>
</feature>
<dbReference type="RefSeq" id="WP_066214518.1">
    <property type="nucleotide sequence ID" value="NZ_FNSN01000003.1"/>
</dbReference>
<evidence type="ECO:0000256" key="11">
    <source>
        <dbReference type="NCBIfam" id="TIGR00131"/>
    </source>
</evidence>
<evidence type="ECO:0000256" key="6">
    <source>
        <dbReference type="ARBA" id="ARBA00022777"/>
    </source>
</evidence>
<dbReference type="InterPro" id="IPR006206">
    <property type="entry name" value="Mevalonate/galactokinase"/>
</dbReference>
<dbReference type="InterPro" id="IPR019741">
    <property type="entry name" value="Galactokinase_CS"/>
</dbReference>
<dbReference type="GO" id="GO:0005829">
    <property type="term" value="C:cytosol"/>
    <property type="evidence" value="ECO:0007669"/>
    <property type="project" value="TreeGrafter"/>
</dbReference>
<dbReference type="NCBIfam" id="TIGR00131">
    <property type="entry name" value="gal_kin"/>
    <property type="match status" value="1"/>
</dbReference>
<dbReference type="InterPro" id="IPR020568">
    <property type="entry name" value="Ribosomal_Su5_D2-typ_SF"/>
</dbReference>
<dbReference type="PANTHER" id="PTHR10457">
    <property type="entry name" value="MEVALONATE KINASE/GALACTOKINASE"/>
    <property type="match status" value="1"/>
</dbReference>
<dbReference type="PIRSF" id="PIRSF000530">
    <property type="entry name" value="Galactokinase"/>
    <property type="match status" value="1"/>
</dbReference>
<reference evidence="15 16" key="1">
    <citation type="submission" date="2016-10" db="EMBL/GenBank/DDBJ databases">
        <authorList>
            <person name="de Groot N.N."/>
        </authorList>
    </citation>
    <scope>NUCLEOTIDE SEQUENCE [LARGE SCALE GENOMIC DNA]</scope>
    <source>
        <strain evidence="15 16">DSM 10495</strain>
    </source>
</reference>
<evidence type="ECO:0000259" key="13">
    <source>
        <dbReference type="Pfam" id="PF08544"/>
    </source>
</evidence>
<evidence type="ECO:0000256" key="4">
    <source>
        <dbReference type="ARBA" id="ARBA00022723"/>
    </source>
</evidence>
<sequence length="406" mass="42634">MTSQHTEATGRQESGQQDILQAFRDAFGHDADGVWMAPGRVNLIGEHTDYNDGFVLPFAIDLKARVAVRTLPESRTVRLLSAQGAGTQGTGTQGAADVLEFDLDRITPGGDYGWASYPLGVAWALEQSGVAVSGFELYLDSTVPLGSGLSSSHAIECATITALAELSGASLSAQDLVLLTQRGENDFVGAPTGILDQSASLRGERGHAVFLDCRDQHAELIPFDAEADDLVMLVIDTRVAHSHSDGGYASRRAACEAGAAALGVPALRDLGLEDLPRAEELLDELTFRRVRHVVTEDARVLETVGVLRTEGAKAIGPLLDASHVSMRDDFEISCPELDVAVDSARAAGAIGARMTGGGFGGSAIALTPRGLEDEVRQAVLGAFASAGFGEPRLFTVTPADGARRLA</sequence>
<keyword evidence="4" id="KW-0479">Metal-binding</keyword>
<protein>
    <recommendedName>
        <fullName evidence="11">Galactokinase</fullName>
        <ecNumber evidence="11">2.7.1.6</ecNumber>
    </recommendedName>
</protein>
<dbReference type="InterPro" id="IPR006204">
    <property type="entry name" value="GHMP_kinase_N_dom"/>
</dbReference>
<dbReference type="AlphaFoldDB" id="A0A1H4SNT3"/>
<evidence type="ECO:0000256" key="1">
    <source>
        <dbReference type="ARBA" id="ARBA00006566"/>
    </source>
</evidence>
<feature type="domain" description="Galactokinase N-terminal" evidence="14">
    <location>
        <begin position="21"/>
        <end position="69"/>
    </location>
</feature>
<dbReference type="FunFam" id="3.30.230.10:FF:000017">
    <property type="entry name" value="Galactokinase"/>
    <property type="match status" value="1"/>
</dbReference>
<dbReference type="PANTHER" id="PTHR10457:SF7">
    <property type="entry name" value="GALACTOKINASE-RELATED"/>
    <property type="match status" value="1"/>
</dbReference>
<gene>
    <name evidence="15" type="ORF">SAMN04489745_2922</name>
</gene>
<evidence type="ECO:0000259" key="14">
    <source>
        <dbReference type="Pfam" id="PF10509"/>
    </source>
</evidence>
<dbReference type="InterPro" id="IPR000705">
    <property type="entry name" value="Galactokinase"/>
</dbReference>
<keyword evidence="2" id="KW-0963">Cytoplasm</keyword>
<keyword evidence="10" id="KW-0119">Carbohydrate metabolism</keyword>
<dbReference type="Pfam" id="PF08544">
    <property type="entry name" value="GHMP_kinases_C"/>
    <property type="match status" value="1"/>
</dbReference>
<dbReference type="SUPFAM" id="SSF55060">
    <property type="entry name" value="GHMP Kinase, C-terminal domain"/>
    <property type="match status" value="1"/>
</dbReference>
<evidence type="ECO:0000256" key="7">
    <source>
        <dbReference type="ARBA" id="ARBA00022840"/>
    </source>
</evidence>
<evidence type="ECO:0000256" key="8">
    <source>
        <dbReference type="ARBA" id="ARBA00022842"/>
    </source>
</evidence>
<evidence type="ECO:0000256" key="3">
    <source>
        <dbReference type="ARBA" id="ARBA00022679"/>
    </source>
</evidence>
<keyword evidence="6 15" id="KW-0418">Kinase</keyword>
<evidence type="ECO:0000256" key="9">
    <source>
        <dbReference type="ARBA" id="ARBA00023144"/>
    </source>
</evidence>
<proteinExistence type="inferred from homology"/>
<dbReference type="EC" id="2.7.1.6" evidence="11"/>
<dbReference type="InterPro" id="IPR036554">
    <property type="entry name" value="GHMP_kinase_C_sf"/>
</dbReference>
<dbReference type="FunFam" id="3.30.70.890:FF:000001">
    <property type="entry name" value="Galactokinase"/>
    <property type="match status" value="1"/>
</dbReference>
<keyword evidence="5" id="KW-0547">Nucleotide-binding</keyword>
<dbReference type="InterPro" id="IPR014721">
    <property type="entry name" value="Ribsml_uS5_D2-typ_fold_subgr"/>
</dbReference>
<dbReference type="PROSITE" id="PS00106">
    <property type="entry name" value="GALACTOKINASE"/>
    <property type="match status" value="1"/>
</dbReference>
<keyword evidence="8" id="KW-0460">Magnesium</keyword>
<dbReference type="InterPro" id="IPR019539">
    <property type="entry name" value="GalKase_N"/>
</dbReference>
<dbReference type="GO" id="GO:0046872">
    <property type="term" value="F:metal ion binding"/>
    <property type="evidence" value="ECO:0007669"/>
    <property type="project" value="UniProtKB-KW"/>
</dbReference>